<evidence type="ECO:0000313" key="3">
    <source>
        <dbReference type="Proteomes" id="UP000092445"/>
    </source>
</evidence>
<reference evidence="2" key="2">
    <citation type="submission" date="2020-05" db="UniProtKB">
        <authorList>
            <consortium name="EnsemblMetazoa"/>
        </authorList>
    </citation>
    <scope>IDENTIFICATION</scope>
    <source>
        <strain evidence="2">IAEA</strain>
    </source>
</reference>
<dbReference type="Proteomes" id="UP000092445">
    <property type="component" value="Unassembled WGS sequence"/>
</dbReference>
<keyword evidence="3" id="KW-1185">Reference proteome</keyword>
<name>A0A1B0A6M8_GLOPL</name>
<organism evidence="2 3">
    <name type="scientific">Glossina pallidipes</name>
    <name type="common">Tsetse fly</name>
    <dbReference type="NCBI Taxonomy" id="7398"/>
    <lineage>
        <taxon>Eukaryota</taxon>
        <taxon>Metazoa</taxon>
        <taxon>Ecdysozoa</taxon>
        <taxon>Arthropoda</taxon>
        <taxon>Hexapoda</taxon>
        <taxon>Insecta</taxon>
        <taxon>Pterygota</taxon>
        <taxon>Neoptera</taxon>
        <taxon>Endopterygota</taxon>
        <taxon>Diptera</taxon>
        <taxon>Brachycera</taxon>
        <taxon>Muscomorpha</taxon>
        <taxon>Hippoboscoidea</taxon>
        <taxon>Glossinidae</taxon>
        <taxon>Glossina</taxon>
    </lineage>
</organism>
<dbReference type="EnsemblMetazoa" id="GPAI035939-RA">
    <property type="protein sequence ID" value="GPAI035939-PA"/>
    <property type="gene ID" value="GPAI035939"/>
</dbReference>
<sequence>MIMMMMMMMMMVMTPDQYQAINGLRATLHLLTFLATSALYSLNYNFSECRMGKATTPFQTTTSRKSIQKCKIQQRNRGLNKPMALDKYGYGQALTYNEIVEKQGTRISYERTQRQMENSVVRDEEFSCIKFLLVMGNGYILKISNGKNHEFYHRAATSLPKGDNALRLWRPRKGTMDYELLKLCKIVVGHRYK</sequence>
<keyword evidence="1" id="KW-0732">Signal</keyword>
<dbReference type="VEuPathDB" id="VectorBase:GPAI035939"/>
<feature type="chain" id="PRO_5008403539" evidence="1">
    <location>
        <begin position="21"/>
        <end position="193"/>
    </location>
</feature>
<evidence type="ECO:0000256" key="1">
    <source>
        <dbReference type="SAM" id="SignalP"/>
    </source>
</evidence>
<proteinExistence type="predicted"/>
<reference evidence="3" key="1">
    <citation type="submission" date="2014-03" db="EMBL/GenBank/DDBJ databases">
        <authorList>
            <person name="Aksoy S."/>
            <person name="Warren W."/>
            <person name="Wilson R.K."/>
        </authorList>
    </citation>
    <scope>NUCLEOTIDE SEQUENCE [LARGE SCALE GENOMIC DNA]</scope>
    <source>
        <strain evidence="3">IAEA</strain>
    </source>
</reference>
<protein>
    <submittedName>
        <fullName evidence="2">Uncharacterized protein</fullName>
    </submittedName>
</protein>
<dbReference type="AlphaFoldDB" id="A0A1B0A6M8"/>
<accession>A0A1B0A6M8</accession>
<evidence type="ECO:0000313" key="2">
    <source>
        <dbReference type="EnsemblMetazoa" id="GPAI035939-PA"/>
    </source>
</evidence>
<feature type="signal peptide" evidence="1">
    <location>
        <begin position="1"/>
        <end position="20"/>
    </location>
</feature>